<dbReference type="InterPro" id="IPR013120">
    <property type="entry name" value="FAR_NAD-bd"/>
</dbReference>
<feature type="domain" description="AMP-dependent synthetase/ligase" evidence="3">
    <location>
        <begin position="13"/>
        <end position="335"/>
    </location>
</feature>
<dbReference type="InterPro" id="IPR045851">
    <property type="entry name" value="AMP-bd_C_sf"/>
</dbReference>
<sequence length="1002" mass="113843">MSIWYNFVKCVENNQSVVAVETPSGEKITYQELYQRSIQLSEYLRIEHGISRGDRVAVLLPGSDRIIESILAVLSLGCTYIPIDPEMPVGYQLHVIKTSQCRLVLSDRMSSIEACIALASKAKGFIINLDIEYDPSRYEQPLRLLIKCKDNLDAYIIFTSGSTGNPNGVLIRNDGIIKLAKHCMDLYHIPVGFRVLQYASISFDAAVFEMWNTLLNGGTLVISTRNDMLPGINLRDTIVERDINVIHIPPSSLMGMAQYAGTMPSLTSIIACGERCLPNVVSTWSSSRTHIFNAYGPTECTICTHIHHCSGDYTEVPIGRIVPWFNYLIHNEELLISGSDLSPGYVQNDELTQERFIYIDGVRYFRTKDKVRVVDDIHYYSGRLDNMVKFRGYRLELEAVEAYITKHPQVSECGVVLNQLEGRSELVAFIISEGVSEHSVGASEHLCDLSEQDLKNWMAERCPDYMIPTRVINVKSLPLMSNRSKLNRKALIDMIPKSEEIEMLDDQSTLGRLINIVQSRLNREVDPSCNLTALGCTSIDIVAIVNSINDHFNFKTERIPVSVVYEDKISLNVLAQCIDFRMEHGVLHECNIDLIRESTLPDNLQTMILREQPRQDQLSILVTGATGFLGRQIVIELCKRGLNVTLMIRGSEGRKRFQQLACKFPGFKQEYMSQITVVQGDLTQDGFGMSSDLYSLLSQTITSVIHSGADISYIKNYELLKNANVTGTLRVLEFCHTGIEKTLHHVSSMAVFGPCFLTSGWMELDEMTPYYENRDYLTIENGYVQSKWVAERLLDRAYELGSKIKIHRPGFIESPQEGSISNTDDFLCRYLKGCLELGCYPDLPLKYWLITPVDYIAQVMADVIISDYSLSPYRIHLTPESRHELSNNEIFQCMISMGYKLQPVDYFTFISKVEQIMASQNQSSPLYGVGSYITEKVFKGRYTILGLHYLTPKVQCTHTYEFLRRLHNTDDVGMKWDDQVMKDYIMKYVNQGWFPEPVVETD</sequence>
<organism evidence="7">
    <name type="scientific">viral metagenome</name>
    <dbReference type="NCBI Taxonomy" id="1070528"/>
    <lineage>
        <taxon>unclassified sequences</taxon>
        <taxon>metagenomes</taxon>
        <taxon>organismal metagenomes</taxon>
    </lineage>
</organism>
<dbReference type="Gene3D" id="3.30.300.30">
    <property type="match status" value="1"/>
</dbReference>
<evidence type="ECO:0000259" key="6">
    <source>
        <dbReference type="Pfam" id="PF13193"/>
    </source>
</evidence>
<protein>
    <recommendedName>
        <fullName evidence="8">Carrier domain-containing protein</fullName>
    </recommendedName>
</protein>
<evidence type="ECO:0000259" key="5">
    <source>
        <dbReference type="Pfam" id="PF07993"/>
    </source>
</evidence>
<evidence type="ECO:0000259" key="3">
    <source>
        <dbReference type="Pfam" id="PF00501"/>
    </source>
</evidence>
<feature type="domain" description="AMP-binding enzyme C-terminal" evidence="6">
    <location>
        <begin position="400"/>
        <end position="481"/>
    </location>
</feature>
<evidence type="ECO:0000256" key="1">
    <source>
        <dbReference type="ARBA" id="ARBA00022450"/>
    </source>
</evidence>
<dbReference type="Pfam" id="PF07993">
    <property type="entry name" value="NAD_binding_4"/>
    <property type="match status" value="1"/>
</dbReference>
<evidence type="ECO:0000313" key="7">
    <source>
        <dbReference type="EMBL" id="QHS93070.1"/>
    </source>
</evidence>
<reference evidence="7" key="1">
    <citation type="journal article" date="2020" name="Nature">
        <title>Giant virus diversity and host interactions through global metagenomics.</title>
        <authorList>
            <person name="Schulz F."/>
            <person name="Roux S."/>
            <person name="Paez-Espino D."/>
            <person name="Jungbluth S."/>
            <person name="Walsh D.A."/>
            <person name="Denef V.J."/>
            <person name="McMahon K.D."/>
            <person name="Konstantinidis K.T."/>
            <person name="Eloe-Fadrosh E.A."/>
            <person name="Kyrpides N.C."/>
            <person name="Woyke T."/>
        </authorList>
    </citation>
    <scope>NUCLEOTIDE SEQUENCE</scope>
    <source>
        <strain evidence="7">GVMAG-M-3300017651-5</strain>
    </source>
</reference>
<dbReference type="PANTHER" id="PTHR44845:SF6">
    <property type="entry name" value="BETA-ALANINE-ACTIVATING ENZYME"/>
    <property type="match status" value="1"/>
</dbReference>
<keyword evidence="1" id="KW-0596">Phosphopantetheine</keyword>
<dbReference type="SUPFAM" id="SSF47336">
    <property type="entry name" value="ACP-like"/>
    <property type="match status" value="1"/>
</dbReference>
<feature type="domain" description="Carrier" evidence="4">
    <location>
        <begin position="512"/>
        <end position="578"/>
    </location>
</feature>
<dbReference type="CDD" id="cd05930">
    <property type="entry name" value="A_NRPS"/>
    <property type="match status" value="1"/>
</dbReference>
<dbReference type="Pfam" id="PF00501">
    <property type="entry name" value="AMP-binding"/>
    <property type="match status" value="1"/>
</dbReference>
<dbReference type="InterPro" id="IPR025110">
    <property type="entry name" value="AMP-bd_C"/>
</dbReference>
<dbReference type="Pfam" id="PF00550">
    <property type="entry name" value="PP-binding"/>
    <property type="match status" value="1"/>
</dbReference>
<dbReference type="Gene3D" id="3.40.50.720">
    <property type="entry name" value="NAD(P)-binding Rossmann-like Domain"/>
    <property type="match status" value="1"/>
</dbReference>
<dbReference type="InterPro" id="IPR009081">
    <property type="entry name" value="PP-bd_ACP"/>
</dbReference>
<dbReference type="SUPFAM" id="SSF51735">
    <property type="entry name" value="NAD(P)-binding Rossmann-fold domains"/>
    <property type="match status" value="1"/>
</dbReference>
<dbReference type="PANTHER" id="PTHR44845">
    <property type="entry name" value="CARRIER DOMAIN-CONTAINING PROTEIN"/>
    <property type="match status" value="1"/>
</dbReference>
<dbReference type="InterPro" id="IPR036736">
    <property type="entry name" value="ACP-like_sf"/>
</dbReference>
<evidence type="ECO:0000256" key="2">
    <source>
        <dbReference type="ARBA" id="ARBA00022553"/>
    </source>
</evidence>
<dbReference type="EMBL" id="MN739196">
    <property type="protein sequence ID" value="QHS93070.1"/>
    <property type="molecule type" value="Genomic_DNA"/>
</dbReference>
<dbReference type="InterPro" id="IPR000873">
    <property type="entry name" value="AMP-dep_synth/lig_dom"/>
</dbReference>
<keyword evidence="2" id="KW-0597">Phosphoprotein</keyword>
<evidence type="ECO:0008006" key="8">
    <source>
        <dbReference type="Google" id="ProtNLM"/>
    </source>
</evidence>
<dbReference type="Pfam" id="PF13193">
    <property type="entry name" value="AMP-binding_C"/>
    <property type="match status" value="1"/>
</dbReference>
<dbReference type="InterPro" id="IPR042099">
    <property type="entry name" value="ANL_N_sf"/>
</dbReference>
<proteinExistence type="predicted"/>
<dbReference type="SUPFAM" id="SSF56801">
    <property type="entry name" value="Acetyl-CoA synthetase-like"/>
    <property type="match status" value="1"/>
</dbReference>
<feature type="domain" description="Thioester reductase (TE)" evidence="5">
    <location>
        <begin position="622"/>
        <end position="860"/>
    </location>
</feature>
<dbReference type="Gene3D" id="3.40.50.12780">
    <property type="entry name" value="N-terminal domain of ligase-like"/>
    <property type="match status" value="1"/>
</dbReference>
<dbReference type="AlphaFoldDB" id="A0A6C0BM02"/>
<accession>A0A6C0BM02</accession>
<dbReference type="InterPro" id="IPR036291">
    <property type="entry name" value="NAD(P)-bd_dom_sf"/>
</dbReference>
<name>A0A6C0BM02_9ZZZZ</name>
<evidence type="ECO:0000259" key="4">
    <source>
        <dbReference type="Pfam" id="PF00550"/>
    </source>
</evidence>